<comment type="caution">
    <text evidence="9">The sequence shown here is derived from an EMBL/GenBank/DDBJ whole genome shotgun (WGS) entry which is preliminary data.</text>
</comment>
<keyword evidence="3" id="KW-0645">Protease</keyword>
<feature type="transmembrane region" description="Helical" evidence="8">
    <location>
        <begin position="115"/>
        <end position="137"/>
    </location>
</feature>
<dbReference type="GO" id="GO:0005886">
    <property type="term" value="C:plasma membrane"/>
    <property type="evidence" value="ECO:0007669"/>
    <property type="project" value="UniProtKB-SubCell"/>
</dbReference>
<keyword evidence="5" id="KW-0378">Hydrolase</keyword>
<dbReference type="GO" id="GO:0008233">
    <property type="term" value="F:peptidase activity"/>
    <property type="evidence" value="ECO:0007669"/>
    <property type="project" value="UniProtKB-KW"/>
</dbReference>
<accession>A0A4R6RC55</accession>
<evidence type="ECO:0000256" key="2">
    <source>
        <dbReference type="ARBA" id="ARBA00022475"/>
    </source>
</evidence>
<reference evidence="9 10" key="1">
    <citation type="submission" date="2019-03" db="EMBL/GenBank/DDBJ databases">
        <title>Genomic Encyclopedia of Type Strains, Phase IV (KMG-IV): sequencing the most valuable type-strain genomes for metagenomic binning, comparative biology and taxonomic classification.</title>
        <authorList>
            <person name="Goeker M."/>
        </authorList>
    </citation>
    <scope>NUCLEOTIDE SEQUENCE [LARGE SCALE GENOMIC DNA]</scope>
    <source>
        <strain evidence="9 10">DSM 11901</strain>
    </source>
</reference>
<evidence type="ECO:0000256" key="8">
    <source>
        <dbReference type="SAM" id="Phobius"/>
    </source>
</evidence>
<keyword evidence="7 8" id="KW-0472">Membrane</keyword>
<dbReference type="EMBL" id="SNXW01000004">
    <property type="protein sequence ID" value="TDP83644.1"/>
    <property type="molecule type" value="Genomic_DNA"/>
</dbReference>
<dbReference type="AlphaFoldDB" id="A0A4R6RC55"/>
<evidence type="ECO:0000256" key="3">
    <source>
        <dbReference type="ARBA" id="ARBA00022670"/>
    </source>
</evidence>
<organism evidence="9 10">
    <name type="scientific">Aquabacterium commune</name>
    <dbReference type="NCBI Taxonomy" id="70586"/>
    <lineage>
        <taxon>Bacteria</taxon>
        <taxon>Pseudomonadati</taxon>
        <taxon>Pseudomonadota</taxon>
        <taxon>Betaproteobacteria</taxon>
        <taxon>Burkholderiales</taxon>
        <taxon>Aquabacterium</taxon>
    </lineage>
</organism>
<dbReference type="NCBIfam" id="TIGR04178">
    <property type="entry name" value="exo_archaeo"/>
    <property type="match status" value="1"/>
</dbReference>
<evidence type="ECO:0000313" key="9">
    <source>
        <dbReference type="EMBL" id="TDP83644.1"/>
    </source>
</evidence>
<dbReference type="Proteomes" id="UP000294593">
    <property type="component" value="Unassembled WGS sequence"/>
</dbReference>
<sequence>MTDEALSQAQPPRAPIWRVALVFLLALAALQGGWSALRGSAAERAVIDQATVGTAVALVNRLTPEVAAQAKGSRIQAAGGGINVLNGCEGTEVLFLLWAALLAAPLSWRWRLQGALLGALWVFALNQLRLLALFYSYRDDRPLFNLLHGLVAPGLLVAATLLFVAWVYRRHDASQRLAMPGGAGGLDAA</sequence>
<keyword evidence="10" id="KW-1185">Reference proteome</keyword>
<keyword evidence="4 8" id="KW-0812">Transmembrane</keyword>
<proteinExistence type="predicted"/>
<keyword evidence="6 8" id="KW-1133">Transmembrane helix</keyword>
<evidence type="ECO:0000256" key="7">
    <source>
        <dbReference type="ARBA" id="ARBA00023136"/>
    </source>
</evidence>
<dbReference type="RefSeq" id="WP_133608287.1">
    <property type="nucleotide sequence ID" value="NZ_JBASTO010000130.1"/>
</dbReference>
<evidence type="ECO:0000256" key="1">
    <source>
        <dbReference type="ARBA" id="ARBA00004651"/>
    </source>
</evidence>
<keyword evidence="2" id="KW-1003">Cell membrane</keyword>
<feature type="transmembrane region" description="Helical" evidence="8">
    <location>
        <begin position="143"/>
        <end position="168"/>
    </location>
</feature>
<dbReference type="OrthoDB" id="5540917at2"/>
<evidence type="ECO:0000256" key="6">
    <source>
        <dbReference type="ARBA" id="ARBA00022989"/>
    </source>
</evidence>
<evidence type="ECO:0000256" key="4">
    <source>
        <dbReference type="ARBA" id="ARBA00022692"/>
    </source>
</evidence>
<evidence type="ECO:0000256" key="5">
    <source>
        <dbReference type="ARBA" id="ARBA00022801"/>
    </source>
</evidence>
<gene>
    <name evidence="9" type="ORF">EV672_10422</name>
</gene>
<protein>
    <submittedName>
        <fullName evidence="9">Exosortase/archaeosortase family protein</fullName>
    </submittedName>
</protein>
<evidence type="ECO:0000313" key="10">
    <source>
        <dbReference type="Proteomes" id="UP000294593"/>
    </source>
</evidence>
<comment type="subcellular location">
    <subcellularLocation>
        <location evidence="1">Cell membrane</location>
        <topology evidence="1">Multi-pass membrane protein</topology>
    </subcellularLocation>
</comment>
<feature type="transmembrane region" description="Helical" evidence="8">
    <location>
        <begin position="16"/>
        <end position="37"/>
    </location>
</feature>
<dbReference type="InterPro" id="IPR026392">
    <property type="entry name" value="Exo/Archaeosortase_dom"/>
</dbReference>
<name>A0A4R6RC55_9BURK</name>
<dbReference type="GO" id="GO:0006508">
    <property type="term" value="P:proteolysis"/>
    <property type="evidence" value="ECO:0007669"/>
    <property type="project" value="UniProtKB-KW"/>
</dbReference>